<feature type="domain" description="ATF7-interacting protein protein binding" evidence="2">
    <location>
        <begin position="86"/>
        <end position="177"/>
    </location>
</feature>
<feature type="coiled-coil region" evidence="1">
    <location>
        <begin position="128"/>
        <end position="168"/>
    </location>
</feature>
<dbReference type="OrthoDB" id="9372694at2759"/>
<dbReference type="Pfam" id="PF16788">
    <property type="entry name" value="ATF7IP_BD"/>
    <property type="match status" value="1"/>
</dbReference>
<evidence type="ECO:0000313" key="3">
    <source>
        <dbReference type="EMBL" id="OPJ87759.1"/>
    </source>
</evidence>
<reference evidence="3 4" key="1">
    <citation type="submission" date="2016-02" db="EMBL/GenBank/DDBJ databases">
        <title>Band-tailed pigeon sequencing and assembly.</title>
        <authorList>
            <person name="Soares A.E."/>
            <person name="Novak B.J."/>
            <person name="Rice E.S."/>
            <person name="O'Connell B."/>
            <person name="Chang D."/>
            <person name="Weber S."/>
            <person name="Shapiro B."/>
        </authorList>
    </citation>
    <scope>NUCLEOTIDE SEQUENCE [LARGE SCALE GENOMIC DNA]</scope>
    <source>
        <strain evidence="3">BTP2013</strain>
        <tissue evidence="3">Blood</tissue>
    </source>
</reference>
<proteinExistence type="predicted"/>
<evidence type="ECO:0000259" key="2">
    <source>
        <dbReference type="Pfam" id="PF16788"/>
    </source>
</evidence>
<dbReference type="STRING" id="372326.A0A1V4KTH8"/>
<comment type="caution">
    <text evidence="3">The sequence shown here is derived from an EMBL/GenBank/DDBJ whole genome shotgun (WGS) entry which is preliminary data.</text>
</comment>
<evidence type="ECO:0000313" key="4">
    <source>
        <dbReference type="Proteomes" id="UP000190648"/>
    </source>
</evidence>
<name>A0A1V4KTH8_PATFA</name>
<keyword evidence="4" id="KW-1185">Reference proteome</keyword>
<evidence type="ECO:0000256" key="1">
    <source>
        <dbReference type="SAM" id="Coils"/>
    </source>
</evidence>
<dbReference type="AlphaFoldDB" id="A0A1V4KTH8"/>
<keyword evidence="1" id="KW-0175">Coiled coil</keyword>
<gene>
    <name evidence="3" type="ORF">AV530_001163</name>
</gene>
<protein>
    <recommendedName>
        <fullName evidence="2">ATF7-interacting protein protein binding domain-containing protein</fullName>
    </recommendedName>
</protein>
<dbReference type="InterPro" id="IPR031870">
    <property type="entry name" value="ATF7IP_BD"/>
</dbReference>
<accession>A0A1V4KTH8</accession>
<organism evidence="3 4">
    <name type="scientific">Patagioenas fasciata monilis</name>
    <dbReference type="NCBI Taxonomy" id="372326"/>
    <lineage>
        <taxon>Eukaryota</taxon>
        <taxon>Metazoa</taxon>
        <taxon>Chordata</taxon>
        <taxon>Craniata</taxon>
        <taxon>Vertebrata</taxon>
        <taxon>Euteleostomi</taxon>
        <taxon>Archelosauria</taxon>
        <taxon>Archosauria</taxon>
        <taxon>Dinosauria</taxon>
        <taxon>Saurischia</taxon>
        <taxon>Theropoda</taxon>
        <taxon>Coelurosauria</taxon>
        <taxon>Aves</taxon>
        <taxon>Neognathae</taxon>
        <taxon>Neoaves</taxon>
        <taxon>Columbimorphae</taxon>
        <taxon>Columbiformes</taxon>
        <taxon>Columbidae</taxon>
        <taxon>Patagioenas</taxon>
    </lineage>
</organism>
<sequence>MEAVELIQLAPRMEYSHKCLRAKKSVVLHDQKQVENLNKVKNIPTEEILYGLQMKDHSLQPSALDIICKMSTRRKRASSISKENTQCKGIKLSDETKKKSVCTMSKKEESLLGKIKHMTGEQMDILNSDFINQKLESLNRRVEQLQCKDNHEEIAKALLKKVSKLERRIDVVIAFQEELFSKMFISSDGSHTGLHGKPEVSKYK</sequence>
<dbReference type="EMBL" id="LSYS01001700">
    <property type="protein sequence ID" value="OPJ87759.1"/>
    <property type="molecule type" value="Genomic_DNA"/>
</dbReference>
<dbReference type="Proteomes" id="UP000190648">
    <property type="component" value="Unassembled WGS sequence"/>
</dbReference>